<accession>A0A6G0YIE4</accession>
<dbReference type="Proteomes" id="UP000478052">
    <property type="component" value="Unassembled WGS sequence"/>
</dbReference>
<evidence type="ECO:0000313" key="1">
    <source>
        <dbReference type="EMBL" id="KAF0756502.1"/>
    </source>
</evidence>
<reference evidence="1 2" key="1">
    <citation type="submission" date="2019-08" db="EMBL/GenBank/DDBJ databases">
        <title>Whole genome of Aphis craccivora.</title>
        <authorList>
            <person name="Voronova N.V."/>
            <person name="Shulinski R.S."/>
            <person name="Bandarenka Y.V."/>
            <person name="Zhorov D.G."/>
            <person name="Warner D."/>
        </authorList>
    </citation>
    <scope>NUCLEOTIDE SEQUENCE [LARGE SCALE GENOMIC DNA]</scope>
    <source>
        <strain evidence="1">180601</strain>
        <tissue evidence="1">Whole Body</tissue>
    </source>
</reference>
<name>A0A6G0YIE4_APHCR</name>
<comment type="caution">
    <text evidence="1">The sequence shown here is derived from an EMBL/GenBank/DDBJ whole genome shotgun (WGS) entry which is preliminary data.</text>
</comment>
<gene>
    <name evidence="1" type="ORF">FWK35_00017160</name>
</gene>
<dbReference type="AlphaFoldDB" id="A0A6G0YIE4"/>
<dbReference type="OrthoDB" id="10616459at2759"/>
<proteinExistence type="predicted"/>
<dbReference type="EMBL" id="VUJU01003839">
    <property type="protein sequence ID" value="KAF0756502.1"/>
    <property type="molecule type" value="Genomic_DNA"/>
</dbReference>
<sequence>MILLEQSVSLLEVYSKHISKANMFQVYLKNPIHLKTNVVQASYKVANLIVMRDFVEKNISVVEEIIFEKLELFKEISLSRNIITIIIWHTAHRMCWVFYKVRMIEHQYLITPLSSSSSAQSRIEYI</sequence>
<protein>
    <submittedName>
        <fullName evidence="1">General transcription factor II-I repeat domain-containing protein 2-like</fullName>
    </submittedName>
</protein>
<organism evidence="1 2">
    <name type="scientific">Aphis craccivora</name>
    <name type="common">Cowpea aphid</name>
    <dbReference type="NCBI Taxonomy" id="307492"/>
    <lineage>
        <taxon>Eukaryota</taxon>
        <taxon>Metazoa</taxon>
        <taxon>Ecdysozoa</taxon>
        <taxon>Arthropoda</taxon>
        <taxon>Hexapoda</taxon>
        <taxon>Insecta</taxon>
        <taxon>Pterygota</taxon>
        <taxon>Neoptera</taxon>
        <taxon>Paraneoptera</taxon>
        <taxon>Hemiptera</taxon>
        <taxon>Sternorrhyncha</taxon>
        <taxon>Aphidomorpha</taxon>
        <taxon>Aphidoidea</taxon>
        <taxon>Aphididae</taxon>
        <taxon>Aphidini</taxon>
        <taxon>Aphis</taxon>
        <taxon>Aphis</taxon>
    </lineage>
</organism>
<evidence type="ECO:0000313" key="2">
    <source>
        <dbReference type="Proteomes" id="UP000478052"/>
    </source>
</evidence>
<keyword evidence="2" id="KW-1185">Reference proteome</keyword>